<keyword evidence="6 12" id="KW-0808">Transferase</keyword>
<comment type="subcellular location">
    <subcellularLocation>
        <location evidence="1 12">Endoplasmic reticulum membrane</location>
        <topology evidence="1 12">Multi-pass membrane protein</topology>
    </subcellularLocation>
</comment>
<dbReference type="PANTHER" id="PTHR12250:SF0">
    <property type="entry name" value="GPI ETHANOLAMINE PHOSPHATE TRANSFERASE 1"/>
    <property type="match status" value="1"/>
</dbReference>
<feature type="transmembrane region" description="Helical" evidence="12">
    <location>
        <begin position="764"/>
        <end position="782"/>
    </location>
</feature>
<dbReference type="PANTHER" id="PTHR12250">
    <property type="entry name" value="PHOSPHATIDYLINOSITOL GLYCAN, CLASS N"/>
    <property type="match status" value="1"/>
</dbReference>
<reference evidence="14" key="1">
    <citation type="submission" date="2021-05" db="EMBL/GenBank/DDBJ databases">
        <authorList>
            <person name="Alioto T."/>
            <person name="Alioto T."/>
            <person name="Gomez Garrido J."/>
        </authorList>
    </citation>
    <scope>NUCLEOTIDE SEQUENCE</scope>
</reference>
<dbReference type="InterPro" id="IPR037671">
    <property type="entry name" value="PIGN_N"/>
</dbReference>
<evidence type="ECO:0000256" key="9">
    <source>
        <dbReference type="ARBA" id="ARBA00022989"/>
    </source>
</evidence>
<dbReference type="Gene3D" id="3.40.720.10">
    <property type="entry name" value="Alkaline Phosphatase, subunit A"/>
    <property type="match status" value="1"/>
</dbReference>
<feature type="transmembrane region" description="Helical" evidence="12">
    <location>
        <begin position="666"/>
        <end position="685"/>
    </location>
</feature>
<dbReference type="CDD" id="cd16020">
    <property type="entry name" value="GPI_EPT_1"/>
    <property type="match status" value="1"/>
</dbReference>
<feature type="transmembrane region" description="Helical" evidence="12">
    <location>
        <begin position="583"/>
        <end position="602"/>
    </location>
</feature>
<accession>A0A8D8AQC0</accession>
<keyword evidence="7 12" id="KW-0812">Transmembrane</keyword>
<feature type="transmembrane region" description="Helical" evidence="12">
    <location>
        <begin position="557"/>
        <end position="576"/>
    </location>
</feature>
<evidence type="ECO:0000256" key="8">
    <source>
        <dbReference type="ARBA" id="ARBA00022824"/>
    </source>
</evidence>
<evidence type="ECO:0000256" key="7">
    <source>
        <dbReference type="ARBA" id="ARBA00022692"/>
    </source>
</evidence>
<feature type="transmembrane region" description="Helical" evidence="12">
    <location>
        <begin position="608"/>
        <end position="624"/>
    </location>
</feature>
<protein>
    <recommendedName>
        <fullName evidence="4 12">GPI ethanolamine phosphate transferase 1</fullName>
        <ecNumber evidence="12">2.-.-.-</ecNumber>
    </recommendedName>
</protein>
<dbReference type="GO" id="GO:0005789">
    <property type="term" value="C:endoplasmic reticulum membrane"/>
    <property type="evidence" value="ECO:0007669"/>
    <property type="project" value="UniProtKB-SubCell"/>
</dbReference>
<dbReference type="InterPro" id="IPR017852">
    <property type="entry name" value="GPI_EtnP_transferase_1_C"/>
</dbReference>
<feature type="transmembrane region" description="Helical" evidence="12">
    <location>
        <begin position="631"/>
        <end position="654"/>
    </location>
</feature>
<evidence type="ECO:0000256" key="3">
    <source>
        <dbReference type="ARBA" id="ARBA00008400"/>
    </source>
</evidence>
<dbReference type="GO" id="GO:0006506">
    <property type="term" value="P:GPI anchor biosynthetic process"/>
    <property type="evidence" value="ECO:0007669"/>
    <property type="project" value="UniProtKB-UniPathway"/>
</dbReference>
<feature type="transmembrane region" description="Helical" evidence="12">
    <location>
        <begin position="714"/>
        <end position="730"/>
    </location>
</feature>
<dbReference type="UniPathway" id="UPA00196"/>
<feature type="transmembrane region" description="Helical" evidence="12">
    <location>
        <begin position="802"/>
        <end position="823"/>
    </location>
</feature>
<name>A0A8D8AQC0_CULPI</name>
<evidence type="ECO:0000256" key="12">
    <source>
        <dbReference type="RuleBase" id="RU367138"/>
    </source>
</evidence>
<dbReference type="EC" id="2.-.-.-" evidence="12"/>
<feature type="transmembrane region" description="Helical" evidence="12">
    <location>
        <begin position="446"/>
        <end position="466"/>
    </location>
</feature>
<feature type="domain" description="GPI ethanolamine phosphate transferase 1 C-terminal" evidence="13">
    <location>
        <begin position="433"/>
        <end position="861"/>
    </location>
</feature>
<keyword evidence="8 12" id="KW-0256">Endoplasmic reticulum</keyword>
<evidence type="ECO:0000256" key="10">
    <source>
        <dbReference type="ARBA" id="ARBA00023136"/>
    </source>
</evidence>
<evidence type="ECO:0000256" key="4">
    <source>
        <dbReference type="ARBA" id="ARBA00020831"/>
    </source>
</evidence>
<keyword evidence="9 12" id="KW-1133">Transmembrane helix</keyword>
<feature type="transmembrane region" description="Helical" evidence="12">
    <location>
        <begin position="835"/>
        <end position="856"/>
    </location>
</feature>
<dbReference type="InterPro" id="IPR017850">
    <property type="entry name" value="Alkaline_phosphatase_core_sf"/>
</dbReference>
<dbReference type="EMBL" id="HBUE01039425">
    <property type="protein sequence ID" value="CAG6460114.1"/>
    <property type="molecule type" value="Transcribed_RNA"/>
</dbReference>
<comment type="similarity">
    <text evidence="3 12">Belongs to the PIGG/PIGN/PIGO family. PIGN subfamily.</text>
</comment>
<feature type="transmembrane region" description="Helical" evidence="12">
    <location>
        <begin position="868"/>
        <end position="889"/>
    </location>
</feature>
<evidence type="ECO:0000259" key="13">
    <source>
        <dbReference type="Pfam" id="PF04987"/>
    </source>
</evidence>
<organism evidence="14">
    <name type="scientific">Culex pipiens</name>
    <name type="common">House mosquito</name>
    <dbReference type="NCBI Taxonomy" id="7175"/>
    <lineage>
        <taxon>Eukaryota</taxon>
        <taxon>Metazoa</taxon>
        <taxon>Ecdysozoa</taxon>
        <taxon>Arthropoda</taxon>
        <taxon>Hexapoda</taxon>
        <taxon>Insecta</taxon>
        <taxon>Pterygota</taxon>
        <taxon>Neoptera</taxon>
        <taxon>Endopterygota</taxon>
        <taxon>Diptera</taxon>
        <taxon>Nematocera</taxon>
        <taxon>Culicoidea</taxon>
        <taxon>Culicidae</taxon>
        <taxon>Culicinae</taxon>
        <taxon>Culicini</taxon>
        <taxon>Culex</taxon>
        <taxon>Culex</taxon>
    </lineage>
</organism>
<dbReference type="AlphaFoldDB" id="A0A8D8AQC0"/>
<keyword evidence="10 12" id="KW-0472">Membrane</keyword>
<sequence>MTSIASKNFTKLVFAIIVHVLFLLSIFHIYFQSPVLQNLPEPGLDAEDEVAVADRVVVFVADGLRAESFLKHGANRSLFLQDIILSKGIFGISHTRVPTESRPGHVALFAGIYEDPSAVFKGWKKNPVNFDTVFNRSYMSFAWGSPDILSIFSNEEKEHNIHAHHYTEDIVSFSGNSNTSALDTWVFDRVKEYYLLPENQITLFNKNKIIVFLHLLGLDTAGHVYKPYSSLFSENLVIVDKGIQQTVNLIEKITKNDQKTAYIFTSDHGMTDKGSHGSGHPSETETPFVAWGAGIKYWKNIGKKQHQNKTVMISQTSVPRFDMNQADVTPLISALLSLAVPKNNCGILPRQYLNASMNYITRQAWKNAEQLYQQYYFWKQKFSKKQFQWSFTNTEKKFESIIENLRQKTLAAADFHSNEMETKLDSYIQTTLEAIEYYQTYFKYELFTAFSLSMLGWILIVIGHVMNIQSMYKEITRAFKFKTLLILCAIYGYNFLQNNPLHVTVFFMLPVLLWTPVFANFKKYSIVINRKTVVQTVLFVGCIELCVISFFERKVLSVLLIIVIIFYSNQLIRCPVKGGRSIALATFCSNSVLAIFPLFHVVEKDSNNPILLILGVLCWAYINFKISRKFIVNNLVCHLQTLICILHLINMLYSIYQVEKGGNVHIFNKVLSWIFLGTSSCLPLITETLITNRLASIVINFSGIYVMLSLSYEPLFLMFFCMSLVTWIHAEQHIYNDQKEVSKLSFINNICSNKAVDFEDFRRSLIFVIYMLMAFFGTGNMATVSSFDPNWVRFFISTFSPFTMMILVVLKMLIPIFILVCTLKSLQIITQVKSQTLFLIILVICDIMSLNFFYLVKNKGSWLDIGTSISHFVIMQCTTIFLTFLYGCVKFVTEVSLVSNNGFLLPFSNKMNKEK</sequence>
<comment type="function">
    <text evidence="12">Ethanolamine phosphate transferase involved in glycosylphosphatidylinositol-anchor biosynthesis. Transfers ethanolamine phosphate to the first alpha-1,4-linked mannose of the glycosylphosphatidylinositol precursor of GPI-anchor.</text>
</comment>
<keyword evidence="11" id="KW-0325">Glycoprotein</keyword>
<evidence type="ECO:0000256" key="2">
    <source>
        <dbReference type="ARBA" id="ARBA00004687"/>
    </source>
</evidence>
<evidence type="ECO:0000313" key="14">
    <source>
        <dbReference type="EMBL" id="CAG6460114.1"/>
    </source>
</evidence>
<dbReference type="Pfam" id="PF04987">
    <property type="entry name" value="PigN"/>
    <property type="match status" value="1"/>
</dbReference>
<keyword evidence="5 12" id="KW-0337">GPI-anchor biosynthesis</keyword>
<feature type="transmembrane region" description="Helical" evidence="12">
    <location>
        <begin position="12"/>
        <end position="31"/>
    </location>
</feature>
<evidence type="ECO:0000256" key="1">
    <source>
        <dbReference type="ARBA" id="ARBA00004477"/>
    </source>
</evidence>
<comment type="pathway">
    <text evidence="2 12">Glycolipid biosynthesis; glycosylphosphatidylinositol-anchor biosynthesis.</text>
</comment>
<evidence type="ECO:0000256" key="11">
    <source>
        <dbReference type="ARBA" id="ARBA00023180"/>
    </source>
</evidence>
<feature type="transmembrane region" description="Helical" evidence="12">
    <location>
        <begin position="533"/>
        <end position="551"/>
    </location>
</feature>
<proteinExistence type="inferred from homology"/>
<dbReference type="GO" id="GO:0051377">
    <property type="term" value="F:mannose-ethanolamine phosphotransferase activity"/>
    <property type="evidence" value="ECO:0007669"/>
    <property type="project" value="UniProtKB-UniRule"/>
</dbReference>
<dbReference type="InterPro" id="IPR007070">
    <property type="entry name" value="GPI_EtnP_transferase_1"/>
</dbReference>
<evidence type="ECO:0000256" key="6">
    <source>
        <dbReference type="ARBA" id="ARBA00022679"/>
    </source>
</evidence>
<dbReference type="SUPFAM" id="SSF53649">
    <property type="entry name" value="Alkaline phosphatase-like"/>
    <property type="match status" value="1"/>
</dbReference>
<evidence type="ECO:0000256" key="5">
    <source>
        <dbReference type="ARBA" id="ARBA00022502"/>
    </source>
</evidence>
<dbReference type="Pfam" id="PF01663">
    <property type="entry name" value="Phosphodiest"/>
    <property type="match status" value="1"/>
</dbReference>
<dbReference type="InterPro" id="IPR002591">
    <property type="entry name" value="Phosphodiest/P_Trfase"/>
</dbReference>